<organism evidence="2 3">
    <name type="scientific">Streptomyces kronopolitis</name>
    <dbReference type="NCBI Taxonomy" id="1612435"/>
    <lineage>
        <taxon>Bacteria</taxon>
        <taxon>Bacillati</taxon>
        <taxon>Actinomycetota</taxon>
        <taxon>Actinomycetes</taxon>
        <taxon>Kitasatosporales</taxon>
        <taxon>Streptomycetaceae</taxon>
        <taxon>Streptomyces</taxon>
    </lineage>
</organism>
<gene>
    <name evidence="2" type="ORF">GCM10012285_62270</name>
</gene>
<protein>
    <submittedName>
        <fullName evidence="2">Uncharacterized protein</fullName>
    </submittedName>
</protein>
<accession>A0ABQ2K1I6</accession>
<feature type="compositionally biased region" description="Polar residues" evidence="1">
    <location>
        <begin position="111"/>
        <end position="123"/>
    </location>
</feature>
<keyword evidence="3" id="KW-1185">Reference proteome</keyword>
<feature type="region of interest" description="Disordered" evidence="1">
    <location>
        <begin position="108"/>
        <end position="127"/>
    </location>
</feature>
<evidence type="ECO:0000313" key="3">
    <source>
        <dbReference type="Proteomes" id="UP000600080"/>
    </source>
</evidence>
<comment type="caution">
    <text evidence="2">The sequence shown here is derived from an EMBL/GenBank/DDBJ whole genome shotgun (WGS) entry which is preliminary data.</text>
</comment>
<dbReference type="EMBL" id="BMND01000046">
    <property type="protein sequence ID" value="GGN62273.1"/>
    <property type="molecule type" value="Genomic_DNA"/>
</dbReference>
<evidence type="ECO:0000313" key="2">
    <source>
        <dbReference type="EMBL" id="GGN62273.1"/>
    </source>
</evidence>
<name>A0ABQ2K1I6_9ACTN</name>
<proteinExistence type="predicted"/>
<evidence type="ECO:0000256" key="1">
    <source>
        <dbReference type="SAM" id="MobiDB-lite"/>
    </source>
</evidence>
<reference evidence="3" key="1">
    <citation type="journal article" date="2019" name="Int. J. Syst. Evol. Microbiol.">
        <title>The Global Catalogue of Microorganisms (GCM) 10K type strain sequencing project: providing services to taxonomists for standard genome sequencing and annotation.</title>
        <authorList>
            <consortium name="The Broad Institute Genomics Platform"/>
            <consortium name="The Broad Institute Genome Sequencing Center for Infectious Disease"/>
            <person name="Wu L."/>
            <person name="Ma J."/>
        </authorList>
    </citation>
    <scope>NUCLEOTIDE SEQUENCE [LARGE SCALE GENOMIC DNA]</scope>
    <source>
        <strain evidence="3">CGMCC 4.7323</strain>
    </source>
</reference>
<dbReference type="Proteomes" id="UP000600080">
    <property type="component" value="Unassembled WGS sequence"/>
</dbReference>
<sequence length="184" mass="19500">MRKSMDRTGGVVCARASSAGARGDRTPVAVCGNKAVSGNEREPLRGIAVRGGLHSWEKGHRTFSGRVGGRRLPVNSHGRGGVVAYDGLRGRGNGARTVRADRLRAMEEPHSANSAMDVTTPSGSGFGRAAARRPAYPDNPGCEGEVFGITRAPRSGAGRPAFRFITRHPGYPLGARFVRADTRH</sequence>